<sequence length="260" mass="30142">MDKVFEIYKINPLNEISGWIAFVFGLLATIITASLTIPQLVEIVKTKKIHPETKYYQYWIFFVALIGWMVYGAFQNLIASFIANIICLYIYSVYMYFLYKYRPLRVSEAEKNEKAKVLHKKRERNAIIVIAITLTLSSAFLIVAILKLALPFNVSEELNKVLAQIVPMLSVFAFLPQIIRNFETKRFNTISTPMVTIFVVNNVVWIIYFFFIGYNQGSLSDLISPITWQALSLMLYSSQLAMITKYHRVEKKQKTQNVSN</sequence>
<accession>A0A449BAB9</accession>
<keyword evidence="3 5" id="KW-1133">Transmembrane helix</keyword>
<dbReference type="AlphaFoldDB" id="A0A449BAB9"/>
<evidence type="ECO:0000256" key="1">
    <source>
        <dbReference type="ARBA" id="ARBA00004141"/>
    </source>
</evidence>
<dbReference type="OrthoDB" id="398361at2"/>
<keyword evidence="4 5" id="KW-0472">Membrane</keyword>
<name>A0A449BAB9_9BACT</name>
<dbReference type="Proteomes" id="UP000290876">
    <property type="component" value="Chromosome"/>
</dbReference>
<feature type="transmembrane region" description="Helical" evidence="5">
    <location>
        <begin position="161"/>
        <end position="182"/>
    </location>
</feature>
<feature type="transmembrane region" description="Helical" evidence="5">
    <location>
        <begin position="55"/>
        <end position="71"/>
    </location>
</feature>
<gene>
    <name evidence="6" type="ORF">NCTC10184_00375</name>
</gene>
<feature type="transmembrane region" description="Helical" evidence="5">
    <location>
        <begin position="126"/>
        <end position="149"/>
    </location>
</feature>
<feature type="transmembrane region" description="Helical" evidence="5">
    <location>
        <begin position="226"/>
        <end position="244"/>
    </location>
</feature>
<evidence type="ECO:0000256" key="4">
    <source>
        <dbReference type="ARBA" id="ARBA00023136"/>
    </source>
</evidence>
<feature type="transmembrane region" description="Helical" evidence="5">
    <location>
        <begin position="77"/>
        <end position="99"/>
    </location>
</feature>
<organism evidence="6 7">
    <name type="scientific">Mycoplasmopsis columbinasalis</name>
    <dbReference type="NCBI Taxonomy" id="114880"/>
    <lineage>
        <taxon>Bacteria</taxon>
        <taxon>Bacillati</taxon>
        <taxon>Mycoplasmatota</taxon>
        <taxon>Mycoplasmoidales</taxon>
        <taxon>Metamycoplasmataceae</taxon>
        <taxon>Mycoplasmopsis</taxon>
    </lineage>
</organism>
<comment type="subcellular location">
    <subcellularLocation>
        <location evidence="1">Membrane</location>
        <topology evidence="1">Multi-pass membrane protein</topology>
    </subcellularLocation>
</comment>
<dbReference type="EMBL" id="LR215043">
    <property type="protein sequence ID" value="VEU78150.1"/>
    <property type="molecule type" value="Genomic_DNA"/>
</dbReference>
<dbReference type="KEGG" id="mcob:NCTC10184_00375"/>
<dbReference type="Pfam" id="PF04193">
    <property type="entry name" value="PQ-loop"/>
    <property type="match status" value="1"/>
</dbReference>
<protein>
    <submittedName>
        <fullName evidence="6">PQ loop repeat</fullName>
    </submittedName>
</protein>
<reference evidence="6 7" key="1">
    <citation type="submission" date="2019-01" db="EMBL/GenBank/DDBJ databases">
        <authorList>
            <consortium name="Pathogen Informatics"/>
        </authorList>
    </citation>
    <scope>NUCLEOTIDE SEQUENCE [LARGE SCALE GENOMIC DNA]</scope>
    <source>
        <strain evidence="6 7">NCTC10184</strain>
    </source>
</reference>
<evidence type="ECO:0000256" key="2">
    <source>
        <dbReference type="ARBA" id="ARBA00022692"/>
    </source>
</evidence>
<keyword evidence="7" id="KW-1185">Reference proteome</keyword>
<dbReference type="RefSeq" id="WP_129622996.1">
    <property type="nucleotide sequence ID" value="NZ_LR215043.1"/>
</dbReference>
<dbReference type="GO" id="GO:0016020">
    <property type="term" value="C:membrane"/>
    <property type="evidence" value="ECO:0007669"/>
    <property type="project" value="UniProtKB-SubCell"/>
</dbReference>
<dbReference type="Gene3D" id="1.20.1280.290">
    <property type="match status" value="2"/>
</dbReference>
<feature type="transmembrane region" description="Helical" evidence="5">
    <location>
        <begin position="16"/>
        <end position="35"/>
    </location>
</feature>
<evidence type="ECO:0000313" key="7">
    <source>
        <dbReference type="Proteomes" id="UP000290876"/>
    </source>
</evidence>
<evidence type="ECO:0000313" key="6">
    <source>
        <dbReference type="EMBL" id="VEU78150.1"/>
    </source>
</evidence>
<evidence type="ECO:0000256" key="5">
    <source>
        <dbReference type="SAM" id="Phobius"/>
    </source>
</evidence>
<keyword evidence="2 5" id="KW-0812">Transmembrane</keyword>
<feature type="transmembrane region" description="Helical" evidence="5">
    <location>
        <begin position="194"/>
        <end position="214"/>
    </location>
</feature>
<dbReference type="InterPro" id="IPR006603">
    <property type="entry name" value="PQ-loop_rpt"/>
</dbReference>
<evidence type="ECO:0000256" key="3">
    <source>
        <dbReference type="ARBA" id="ARBA00022989"/>
    </source>
</evidence>
<proteinExistence type="predicted"/>